<dbReference type="InterPro" id="IPR000172">
    <property type="entry name" value="GMC_OxRdtase_N"/>
</dbReference>
<evidence type="ECO:0000256" key="5">
    <source>
        <dbReference type="PIRSR" id="PIRSR000137-2"/>
    </source>
</evidence>
<dbReference type="InterPro" id="IPR012132">
    <property type="entry name" value="GMC_OxRdtase"/>
</dbReference>
<name>J9DXB0_9PROT</name>
<sequence>MEPYDYIIIGAGSAGCVLAARLTEDPDCHVLLLEAGGKDRNLFIHMPAGYSQIVPKPGPHNYGFETEADPNMDGRQLYWPRGRGWGGSSSINAMIYTRGHAKDYNLWSQLGNTGWGYEDVIPYFKRAETYKGNGDEDYHGVSGPLSVQKSDRQNDVLLDVFVQAGVEAGFPETQDFNGKQQEGFSRYEHTIKGARRCSTAQAYLHPSLKRKNLTVLSHVTVDKVRFEGNRAIGVDLIKKRKKQTMRAAKEVILSAGALNSPQILLRSGVGDAQTLKDFDIPIVHDLPGVGQNLQDHLAVVCQFACPQPITMHKSVGTIPQAIAGIKYLLAGKGDASYPPCSAGAFFKSAPEKDIPDIQVHYVSLGLEDSHARGDKTSTQHAFSGLIYVCRPESRGSVGLKNTDPYAPPLIQPNYLSTENDRRDLRNGLRLIHKVFNQPAFDPYRSDRLKPGPEVDIEDDNALDGWIRETAETLYHPVGTCKMGADAMAVTNENGQVHGVDALRVVDASLMPTLIGGNTNAPTIMMAEKISDHIRGKDFLPRQDFSSRQLGGFID</sequence>
<evidence type="ECO:0000256" key="1">
    <source>
        <dbReference type="ARBA" id="ARBA00001974"/>
    </source>
</evidence>
<dbReference type="PROSITE" id="PS00624">
    <property type="entry name" value="GMC_OXRED_2"/>
    <property type="match status" value="1"/>
</dbReference>
<dbReference type="PROSITE" id="PS00623">
    <property type="entry name" value="GMC_OXRED_1"/>
    <property type="match status" value="1"/>
</dbReference>
<dbReference type="GO" id="GO:0019285">
    <property type="term" value="P:glycine betaine biosynthetic process from choline"/>
    <property type="evidence" value="ECO:0007669"/>
    <property type="project" value="TreeGrafter"/>
</dbReference>
<protein>
    <recommendedName>
        <fullName evidence="7 8">Glucose-methanol-choline oxidoreductase N-terminal domain-containing protein</fullName>
    </recommendedName>
</protein>
<organism evidence="9 10">
    <name type="scientific">alpha proteobacterium IMCC14465</name>
    <dbReference type="NCBI Taxonomy" id="1220535"/>
    <lineage>
        <taxon>Bacteria</taxon>
        <taxon>Pseudomonadati</taxon>
        <taxon>Pseudomonadota</taxon>
        <taxon>Alphaproteobacteria</taxon>
        <taxon>PS1 clade</taxon>
    </lineage>
</organism>
<dbReference type="GO" id="GO:0050660">
    <property type="term" value="F:flavin adenine dinucleotide binding"/>
    <property type="evidence" value="ECO:0007669"/>
    <property type="project" value="InterPro"/>
</dbReference>
<reference evidence="9 10" key="1">
    <citation type="journal article" date="2012" name="J. Bacteriol.">
        <title>Genome Sequence of Strain IMCC14465, Isolated from the East Sea, Belonging to the PS1 Clade of Alphaproteobacteria.</title>
        <authorList>
            <person name="Yang S.J."/>
            <person name="Kang I."/>
            <person name="Cho J.C."/>
        </authorList>
    </citation>
    <scope>NUCLEOTIDE SEQUENCE [LARGE SCALE GENOMIC DNA]</scope>
    <source>
        <strain evidence="9 10">IMCC14465</strain>
    </source>
</reference>
<dbReference type="InterPro" id="IPR036188">
    <property type="entry name" value="FAD/NAD-bd_sf"/>
</dbReference>
<dbReference type="Gene3D" id="3.50.50.60">
    <property type="entry name" value="FAD/NAD(P)-binding domain"/>
    <property type="match status" value="1"/>
</dbReference>
<dbReference type="Pfam" id="PF00732">
    <property type="entry name" value="GMC_oxred_N"/>
    <property type="match status" value="1"/>
</dbReference>
<feature type="domain" description="Glucose-methanol-choline oxidoreductase N-terminal" evidence="7">
    <location>
        <begin position="82"/>
        <end position="105"/>
    </location>
</feature>
<dbReference type="STRING" id="1220535.IMCC14465_14430"/>
<dbReference type="PANTHER" id="PTHR11552">
    <property type="entry name" value="GLUCOSE-METHANOL-CHOLINE GMC OXIDOREDUCTASE"/>
    <property type="match status" value="1"/>
</dbReference>
<dbReference type="PIRSF" id="PIRSF000137">
    <property type="entry name" value="Alcohol_oxidase"/>
    <property type="match status" value="1"/>
</dbReference>
<evidence type="ECO:0000256" key="2">
    <source>
        <dbReference type="ARBA" id="ARBA00010790"/>
    </source>
</evidence>
<keyword evidence="10" id="KW-1185">Reference proteome</keyword>
<dbReference type="PANTHER" id="PTHR11552:SF147">
    <property type="entry name" value="CHOLINE DEHYDROGENASE, MITOCHONDRIAL"/>
    <property type="match status" value="1"/>
</dbReference>
<dbReference type="eggNOG" id="COG2303">
    <property type="taxonomic scope" value="Bacteria"/>
</dbReference>
<accession>J9DXB0</accession>
<comment type="cofactor">
    <cofactor evidence="1 5">
        <name>FAD</name>
        <dbReference type="ChEBI" id="CHEBI:57692"/>
    </cofactor>
</comment>
<dbReference type="SUPFAM" id="SSF54373">
    <property type="entry name" value="FAD-linked reductases, C-terminal domain"/>
    <property type="match status" value="1"/>
</dbReference>
<keyword evidence="4 5" id="KW-0274">FAD</keyword>
<evidence type="ECO:0000259" key="7">
    <source>
        <dbReference type="PROSITE" id="PS00623"/>
    </source>
</evidence>
<dbReference type="GO" id="GO:0016020">
    <property type="term" value="C:membrane"/>
    <property type="evidence" value="ECO:0007669"/>
    <property type="project" value="TreeGrafter"/>
</dbReference>
<gene>
    <name evidence="9" type="ORF">IMCC14465_14430</name>
</gene>
<evidence type="ECO:0000313" key="9">
    <source>
        <dbReference type="EMBL" id="EJW21647.1"/>
    </source>
</evidence>
<evidence type="ECO:0000256" key="6">
    <source>
        <dbReference type="RuleBase" id="RU003968"/>
    </source>
</evidence>
<dbReference type="Proteomes" id="UP000004836">
    <property type="component" value="Unassembled WGS sequence"/>
</dbReference>
<keyword evidence="3 6" id="KW-0285">Flavoprotein</keyword>
<comment type="caution">
    <text evidence="9">The sequence shown here is derived from an EMBL/GenBank/DDBJ whole genome shotgun (WGS) entry which is preliminary data.</text>
</comment>
<feature type="binding site" evidence="5">
    <location>
        <position position="221"/>
    </location>
    <ligand>
        <name>FAD</name>
        <dbReference type="ChEBI" id="CHEBI:57692"/>
    </ligand>
</feature>
<evidence type="ECO:0000256" key="3">
    <source>
        <dbReference type="ARBA" id="ARBA00022630"/>
    </source>
</evidence>
<comment type="similarity">
    <text evidence="2 6">Belongs to the GMC oxidoreductase family.</text>
</comment>
<feature type="domain" description="Glucose-methanol-choline oxidoreductase N-terminal" evidence="8">
    <location>
        <begin position="256"/>
        <end position="270"/>
    </location>
</feature>
<dbReference type="Gene3D" id="3.30.560.10">
    <property type="entry name" value="Glucose Oxidase, domain 3"/>
    <property type="match status" value="1"/>
</dbReference>
<dbReference type="InterPro" id="IPR007867">
    <property type="entry name" value="GMC_OxRtase_C"/>
</dbReference>
<dbReference type="Pfam" id="PF05199">
    <property type="entry name" value="GMC_oxred_C"/>
    <property type="match status" value="1"/>
</dbReference>
<evidence type="ECO:0000313" key="10">
    <source>
        <dbReference type="Proteomes" id="UP000004836"/>
    </source>
</evidence>
<evidence type="ECO:0000256" key="4">
    <source>
        <dbReference type="ARBA" id="ARBA00022827"/>
    </source>
</evidence>
<evidence type="ECO:0000259" key="8">
    <source>
        <dbReference type="PROSITE" id="PS00624"/>
    </source>
</evidence>
<proteinExistence type="inferred from homology"/>
<dbReference type="GO" id="GO:0008812">
    <property type="term" value="F:choline dehydrogenase activity"/>
    <property type="evidence" value="ECO:0007669"/>
    <property type="project" value="TreeGrafter"/>
</dbReference>
<dbReference type="PATRIC" id="fig|1220535.3.peg.1436"/>
<dbReference type="AlphaFoldDB" id="J9DXB0"/>
<dbReference type="EMBL" id="ALYF01000003">
    <property type="protein sequence ID" value="EJW21647.1"/>
    <property type="molecule type" value="Genomic_DNA"/>
</dbReference>
<dbReference type="NCBIfam" id="NF002550">
    <property type="entry name" value="PRK02106.1"/>
    <property type="match status" value="1"/>
</dbReference>
<dbReference type="SUPFAM" id="SSF51905">
    <property type="entry name" value="FAD/NAD(P)-binding domain"/>
    <property type="match status" value="1"/>
</dbReference>